<feature type="domain" description="Ricin B lectin" evidence="1">
    <location>
        <begin position="18"/>
        <end position="79"/>
    </location>
</feature>
<name>A0A9P6EC23_9AGAR</name>
<organism evidence="2 3">
    <name type="scientific">Crepidotus variabilis</name>
    <dbReference type="NCBI Taxonomy" id="179855"/>
    <lineage>
        <taxon>Eukaryota</taxon>
        <taxon>Fungi</taxon>
        <taxon>Dikarya</taxon>
        <taxon>Basidiomycota</taxon>
        <taxon>Agaricomycotina</taxon>
        <taxon>Agaricomycetes</taxon>
        <taxon>Agaricomycetidae</taxon>
        <taxon>Agaricales</taxon>
        <taxon>Agaricineae</taxon>
        <taxon>Crepidotaceae</taxon>
        <taxon>Crepidotus</taxon>
    </lineage>
</organism>
<dbReference type="CDD" id="cd00161">
    <property type="entry name" value="beta-trefoil_Ricin-like"/>
    <property type="match status" value="1"/>
</dbReference>
<evidence type="ECO:0000313" key="2">
    <source>
        <dbReference type="EMBL" id="KAF9526044.1"/>
    </source>
</evidence>
<comment type="caution">
    <text evidence="2">The sequence shown here is derived from an EMBL/GenBank/DDBJ whole genome shotgun (WGS) entry which is preliminary data.</text>
</comment>
<dbReference type="SUPFAM" id="SSF50370">
    <property type="entry name" value="Ricin B-like lectins"/>
    <property type="match status" value="1"/>
</dbReference>
<dbReference type="Proteomes" id="UP000807306">
    <property type="component" value="Unassembled WGS sequence"/>
</dbReference>
<proteinExistence type="predicted"/>
<accession>A0A9P6EC23</accession>
<dbReference type="AlphaFoldDB" id="A0A9P6EC23"/>
<gene>
    <name evidence="2" type="ORF">CPB83DRAFT_896504</name>
</gene>
<dbReference type="InterPro" id="IPR000772">
    <property type="entry name" value="Ricin_B_lectin"/>
</dbReference>
<sequence>MTTHLELPEGDFFVSCYSDTQYLDAPSSQTGASLHTSNWSGSPSQQWRIRQRDSGAYVIQNKQNGGYVGRTPNGDDEASAQSIQLLYEENQSGTWYIRPATNSGLENGYLICADPRISECLIHAGGPEDLVMAHPNELTSPVWVLNATSTMPPFGPPEHQGLSTDGKAGLVGSFVGAAVGAALAYALDKTCNGGNLKTKSIKWIKRRWDGIVWDPKKWKVFR</sequence>
<keyword evidence="3" id="KW-1185">Reference proteome</keyword>
<evidence type="ECO:0000259" key="1">
    <source>
        <dbReference type="Pfam" id="PF14200"/>
    </source>
</evidence>
<reference evidence="2" key="1">
    <citation type="submission" date="2020-11" db="EMBL/GenBank/DDBJ databases">
        <authorList>
            <consortium name="DOE Joint Genome Institute"/>
            <person name="Ahrendt S."/>
            <person name="Riley R."/>
            <person name="Andreopoulos W."/>
            <person name="Labutti K."/>
            <person name="Pangilinan J."/>
            <person name="Ruiz-Duenas F.J."/>
            <person name="Barrasa J.M."/>
            <person name="Sanchez-Garcia M."/>
            <person name="Camarero S."/>
            <person name="Miyauchi S."/>
            <person name="Serrano A."/>
            <person name="Linde D."/>
            <person name="Babiker R."/>
            <person name="Drula E."/>
            <person name="Ayuso-Fernandez I."/>
            <person name="Pacheco R."/>
            <person name="Padilla G."/>
            <person name="Ferreira P."/>
            <person name="Barriuso J."/>
            <person name="Kellner H."/>
            <person name="Castanera R."/>
            <person name="Alfaro M."/>
            <person name="Ramirez L."/>
            <person name="Pisabarro A.G."/>
            <person name="Kuo A."/>
            <person name="Tritt A."/>
            <person name="Lipzen A."/>
            <person name="He G."/>
            <person name="Yan M."/>
            <person name="Ng V."/>
            <person name="Cullen D."/>
            <person name="Martin F."/>
            <person name="Rosso M.-N."/>
            <person name="Henrissat B."/>
            <person name="Hibbett D."/>
            <person name="Martinez A.T."/>
            <person name="Grigoriev I.V."/>
        </authorList>
    </citation>
    <scope>NUCLEOTIDE SEQUENCE</scope>
    <source>
        <strain evidence="2">CBS 506.95</strain>
    </source>
</reference>
<dbReference type="InterPro" id="IPR035992">
    <property type="entry name" value="Ricin_B-like_lectins"/>
</dbReference>
<dbReference type="Pfam" id="PF14200">
    <property type="entry name" value="RicinB_lectin_2"/>
    <property type="match status" value="1"/>
</dbReference>
<protein>
    <recommendedName>
        <fullName evidence="1">Ricin B lectin domain-containing protein</fullName>
    </recommendedName>
</protein>
<evidence type="ECO:0000313" key="3">
    <source>
        <dbReference type="Proteomes" id="UP000807306"/>
    </source>
</evidence>
<dbReference type="Gene3D" id="2.80.10.50">
    <property type="match status" value="1"/>
</dbReference>
<dbReference type="EMBL" id="MU157876">
    <property type="protein sequence ID" value="KAF9526044.1"/>
    <property type="molecule type" value="Genomic_DNA"/>
</dbReference>